<dbReference type="RefSeq" id="WP_079626530.1">
    <property type="nucleotide sequence ID" value="NZ_FVGW01000002.1"/>
</dbReference>
<protein>
    <submittedName>
        <fullName evidence="1">Uncharacterized protein</fullName>
    </submittedName>
</protein>
<evidence type="ECO:0000313" key="2">
    <source>
        <dbReference type="Proteomes" id="UP000190074"/>
    </source>
</evidence>
<dbReference type="Proteomes" id="UP000190074">
    <property type="component" value="Unassembled WGS sequence"/>
</dbReference>
<gene>
    <name evidence="1" type="ORF">SAMEA2259716_01768</name>
</gene>
<dbReference type="EMBL" id="FVGW01000002">
    <property type="protein sequence ID" value="SKL82797.1"/>
    <property type="molecule type" value="Genomic_DNA"/>
</dbReference>
<accession>A0A1T8KJT8</accession>
<evidence type="ECO:0000313" key="1">
    <source>
        <dbReference type="EMBL" id="SKL82797.1"/>
    </source>
</evidence>
<proteinExistence type="predicted"/>
<dbReference type="AlphaFoldDB" id="A0A1T8KJT8"/>
<reference evidence="1 2" key="1">
    <citation type="submission" date="2016-11" db="EMBL/GenBank/DDBJ databases">
        <authorList>
            <consortium name="Pathogen Informatics"/>
        </authorList>
    </citation>
    <scope>NUCLEOTIDE SEQUENCE [LARGE SCALE GENOMIC DNA]</scope>
    <source>
        <strain evidence="1 2">911</strain>
    </source>
</reference>
<name>A0A1T8KJT8_9MYCO</name>
<organism evidence="1 2">
    <name type="scientific">Mycobacteroides abscessus subsp. massiliense</name>
    <dbReference type="NCBI Taxonomy" id="1962118"/>
    <lineage>
        <taxon>Bacteria</taxon>
        <taxon>Bacillati</taxon>
        <taxon>Actinomycetota</taxon>
        <taxon>Actinomycetes</taxon>
        <taxon>Mycobacteriales</taxon>
        <taxon>Mycobacteriaceae</taxon>
        <taxon>Mycobacteroides</taxon>
        <taxon>Mycobacteroides abscessus</taxon>
    </lineage>
</organism>
<sequence>MASNLAEILEVGARYAAKAVRRAADTIEKSEGQQLLDWITGLRSTITPAPEPVAEENGTQEPPAVGSVIKVSCELCPRIMDQITASDTLWVCQACAMGNLHWDGVSRHVTRTYRVLGMYP</sequence>